<feature type="region of interest" description="Disordered" evidence="1">
    <location>
        <begin position="81"/>
        <end position="110"/>
    </location>
</feature>
<proteinExistence type="predicted"/>
<evidence type="ECO:0000256" key="1">
    <source>
        <dbReference type="SAM" id="MobiDB-lite"/>
    </source>
</evidence>
<keyword evidence="3" id="KW-1185">Reference proteome</keyword>
<feature type="compositionally biased region" description="Basic and acidic residues" evidence="1">
    <location>
        <begin position="47"/>
        <end position="64"/>
    </location>
</feature>
<feature type="region of interest" description="Disordered" evidence="1">
    <location>
        <begin position="47"/>
        <end position="68"/>
    </location>
</feature>
<sequence length="110" mass="11524">MADDDVHAVGDEQCGGFQADAGGAAMLNEMPVAEVSLAGESKHCSADLHPVDDHATTADPEAFRARTPPPTVVVMTRRGIPSHAETTAVPPGTARSQRPICRARSLEHLS</sequence>
<accession>A0ABN3CHZ0</accession>
<evidence type="ECO:0000313" key="3">
    <source>
        <dbReference type="Proteomes" id="UP001499843"/>
    </source>
</evidence>
<dbReference type="EMBL" id="BAAAQX010000010">
    <property type="protein sequence ID" value="GAA2209018.1"/>
    <property type="molecule type" value="Genomic_DNA"/>
</dbReference>
<name>A0ABN3CHZ0_9ACTN</name>
<dbReference type="Proteomes" id="UP001499843">
    <property type="component" value="Unassembled WGS sequence"/>
</dbReference>
<protein>
    <submittedName>
        <fullName evidence="2">Uncharacterized protein</fullName>
    </submittedName>
</protein>
<reference evidence="2 3" key="1">
    <citation type="journal article" date="2019" name="Int. J. Syst. Evol. Microbiol.">
        <title>The Global Catalogue of Microorganisms (GCM) 10K type strain sequencing project: providing services to taxonomists for standard genome sequencing and annotation.</title>
        <authorList>
            <consortium name="The Broad Institute Genomics Platform"/>
            <consortium name="The Broad Institute Genome Sequencing Center for Infectious Disease"/>
            <person name="Wu L."/>
            <person name="Ma J."/>
        </authorList>
    </citation>
    <scope>NUCLEOTIDE SEQUENCE [LARGE SCALE GENOMIC DNA]</scope>
    <source>
        <strain evidence="2 3">JCM 16114</strain>
    </source>
</reference>
<evidence type="ECO:0000313" key="2">
    <source>
        <dbReference type="EMBL" id="GAA2209018.1"/>
    </source>
</evidence>
<organism evidence="2 3">
    <name type="scientific">Nonomuraea monospora</name>
    <dbReference type="NCBI Taxonomy" id="568818"/>
    <lineage>
        <taxon>Bacteria</taxon>
        <taxon>Bacillati</taxon>
        <taxon>Actinomycetota</taxon>
        <taxon>Actinomycetes</taxon>
        <taxon>Streptosporangiales</taxon>
        <taxon>Streptosporangiaceae</taxon>
        <taxon>Nonomuraea</taxon>
    </lineage>
</organism>
<gene>
    <name evidence="2" type="ORF">GCM10009850_044760</name>
</gene>
<comment type="caution">
    <text evidence="2">The sequence shown here is derived from an EMBL/GenBank/DDBJ whole genome shotgun (WGS) entry which is preliminary data.</text>
</comment>